<dbReference type="EC" id="4.2.3.4" evidence="6 17"/>
<feature type="binding site" evidence="17">
    <location>
        <begin position="100"/>
        <end position="104"/>
    </location>
    <ligand>
        <name>NAD(+)</name>
        <dbReference type="ChEBI" id="CHEBI:57540"/>
    </ligand>
</feature>
<comment type="cofactor">
    <cofactor evidence="2 17">
        <name>NAD(+)</name>
        <dbReference type="ChEBI" id="CHEBI:57540"/>
    </cofactor>
</comment>
<keyword evidence="8 17" id="KW-0963">Cytoplasm</keyword>
<comment type="function">
    <text evidence="17">Catalyzes the conversion of 3-deoxy-D-arabino-heptulosonate 7-phosphate (DAHP) to dehydroquinate (DHQ).</text>
</comment>
<evidence type="ECO:0000256" key="7">
    <source>
        <dbReference type="ARBA" id="ARBA00017684"/>
    </source>
</evidence>
<dbReference type="InterPro" id="IPR030960">
    <property type="entry name" value="DHQS/DOIS_N"/>
</dbReference>
<comment type="cofactor">
    <cofactor evidence="17">
        <name>Co(2+)</name>
        <dbReference type="ChEBI" id="CHEBI:48828"/>
    </cofactor>
    <cofactor evidence="17">
        <name>Zn(2+)</name>
        <dbReference type="ChEBI" id="CHEBI:29105"/>
    </cofactor>
    <text evidence="17">Binds 1 divalent metal cation per subunit. Can use either Co(2+) or Zn(2+).</text>
</comment>
<evidence type="ECO:0000256" key="10">
    <source>
        <dbReference type="ARBA" id="ARBA00022723"/>
    </source>
</evidence>
<evidence type="ECO:0000256" key="2">
    <source>
        <dbReference type="ARBA" id="ARBA00001911"/>
    </source>
</evidence>
<dbReference type="GO" id="GO:0009073">
    <property type="term" value="P:aromatic amino acid family biosynthetic process"/>
    <property type="evidence" value="ECO:0007669"/>
    <property type="project" value="UniProtKB-KW"/>
</dbReference>
<dbReference type="EMBL" id="LT906464">
    <property type="protein sequence ID" value="SNW02643.1"/>
    <property type="molecule type" value="Genomic_DNA"/>
</dbReference>
<dbReference type="AlphaFoldDB" id="A0A240C5T1"/>
<dbReference type="NCBIfam" id="TIGR01357">
    <property type="entry name" value="aroB"/>
    <property type="match status" value="1"/>
</dbReference>
<proteinExistence type="inferred from homology"/>
<reference evidence="20" key="1">
    <citation type="journal article" date="2014" name="Int. J. Syst. Evol. Microbiol.">
        <title>Complete genome of a new Firmicutes species belonging to the dominant human colonic microbiota ('Ruminococcus bicirculans') reveals two chromosomes and a selective capacity to utilize plant glucans.</title>
        <authorList>
            <consortium name="NISC Comparative Sequencing Program"/>
            <person name="Wegmann U."/>
            <person name="Louis P."/>
            <person name="Goesmann A."/>
            <person name="Henrissat B."/>
            <person name="Duncan S.H."/>
            <person name="Flint H.J."/>
        </authorList>
    </citation>
    <scope>NUCLEOTIDE SEQUENCE</scope>
    <source>
        <strain evidence="20">CCM 4175</strain>
    </source>
</reference>
<evidence type="ECO:0000313" key="20">
    <source>
        <dbReference type="EMBL" id="GGA95706.1"/>
    </source>
</evidence>
<feature type="binding site" evidence="17">
    <location>
        <position position="136"/>
    </location>
    <ligand>
        <name>NAD(+)</name>
        <dbReference type="ChEBI" id="CHEBI:57540"/>
    </ligand>
</feature>
<feature type="domain" description="3-dehydroquinate synthase N-terminal" evidence="18">
    <location>
        <begin position="62"/>
        <end position="172"/>
    </location>
</feature>
<comment type="similarity">
    <text evidence="5 17">Belongs to the sugar phosphate cyclases superfamily. Dehydroquinate synthase family.</text>
</comment>
<feature type="domain" description="3-dehydroquinate synthase C-terminal" evidence="19">
    <location>
        <begin position="175"/>
        <end position="316"/>
    </location>
</feature>
<evidence type="ECO:0000256" key="5">
    <source>
        <dbReference type="ARBA" id="ARBA00005412"/>
    </source>
</evidence>
<keyword evidence="11 17" id="KW-0547">Nucleotide-binding</keyword>
<accession>A0A240C5T1</accession>
<protein>
    <recommendedName>
        <fullName evidence="7 17">3-dehydroquinate synthase</fullName>
        <shortName evidence="17">DHQS</shortName>
        <ecNumber evidence="6 17">4.2.3.4</ecNumber>
    </recommendedName>
</protein>
<feature type="binding site" evidence="17">
    <location>
        <position position="145"/>
    </location>
    <ligand>
        <name>NAD(+)</name>
        <dbReference type="ChEBI" id="CHEBI:57540"/>
    </ligand>
</feature>
<evidence type="ECO:0000256" key="9">
    <source>
        <dbReference type="ARBA" id="ARBA00022605"/>
    </source>
</evidence>
<keyword evidence="14 17" id="KW-0057">Aromatic amino acid biosynthesis</keyword>
<evidence type="ECO:0000256" key="15">
    <source>
        <dbReference type="ARBA" id="ARBA00023239"/>
    </source>
</evidence>
<dbReference type="RefSeq" id="WP_095116940.1">
    <property type="nucleotide sequence ID" value="NZ_BMCB01000016.1"/>
</dbReference>
<dbReference type="GO" id="GO:0003856">
    <property type="term" value="F:3-dehydroquinate synthase activity"/>
    <property type="evidence" value="ECO:0007669"/>
    <property type="project" value="UniProtKB-UniRule"/>
</dbReference>
<dbReference type="Gene3D" id="1.20.1090.10">
    <property type="entry name" value="Dehydroquinate synthase-like - alpha domain"/>
    <property type="match status" value="1"/>
</dbReference>
<evidence type="ECO:0000313" key="21">
    <source>
        <dbReference type="EMBL" id="SNW02643.1"/>
    </source>
</evidence>
<comment type="pathway">
    <text evidence="4 17">Metabolic intermediate biosynthesis; chorismate biosynthesis; chorismate from D-erythrose 4-phosphate and phosphoenolpyruvate: step 2/7.</text>
</comment>
<evidence type="ECO:0000313" key="22">
    <source>
        <dbReference type="Proteomes" id="UP000243706"/>
    </source>
</evidence>
<organism evidence="21 22">
    <name type="scientific">Staphylococcus muscae</name>
    <dbReference type="NCBI Taxonomy" id="1294"/>
    <lineage>
        <taxon>Bacteria</taxon>
        <taxon>Bacillati</taxon>
        <taxon>Bacillota</taxon>
        <taxon>Bacilli</taxon>
        <taxon>Bacillales</taxon>
        <taxon>Staphylococcaceae</taxon>
        <taxon>Staphylococcus</taxon>
    </lineage>
</organism>
<keyword evidence="16 17" id="KW-0170">Cobalt</keyword>
<dbReference type="Proteomes" id="UP000243706">
    <property type="component" value="Chromosome 1"/>
</dbReference>
<feature type="binding site" evidence="17">
    <location>
        <position position="256"/>
    </location>
    <ligand>
        <name>Zn(2+)</name>
        <dbReference type="ChEBI" id="CHEBI:29105"/>
    </ligand>
</feature>
<evidence type="ECO:0000256" key="3">
    <source>
        <dbReference type="ARBA" id="ARBA00004496"/>
    </source>
</evidence>
<feature type="binding site" evidence="17">
    <location>
        <position position="242"/>
    </location>
    <ligand>
        <name>Zn(2+)</name>
        <dbReference type="ChEBI" id="CHEBI:29105"/>
    </ligand>
</feature>
<dbReference type="CDD" id="cd08195">
    <property type="entry name" value="DHQS"/>
    <property type="match status" value="1"/>
</dbReference>
<keyword evidence="15 17" id="KW-0456">Lyase</keyword>
<dbReference type="KEGG" id="smus:C7J88_02630"/>
<dbReference type="InterPro" id="IPR050071">
    <property type="entry name" value="Dehydroquinate_synthase"/>
</dbReference>
<dbReference type="GO" id="GO:0046872">
    <property type="term" value="F:metal ion binding"/>
    <property type="evidence" value="ECO:0007669"/>
    <property type="project" value="UniProtKB-KW"/>
</dbReference>
<name>A0A240C5T1_9STAP</name>
<comment type="catalytic activity">
    <reaction evidence="1 17">
        <text>7-phospho-2-dehydro-3-deoxy-D-arabino-heptonate = 3-dehydroquinate + phosphate</text>
        <dbReference type="Rhea" id="RHEA:21968"/>
        <dbReference type="ChEBI" id="CHEBI:32364"/>
        <dbReference type="ChEBI" id="CHEBI:43474"/>
        <dbReference type="ChEBI" id="CHEBI:58394"/>
        <dbReference type="EC" id="4.2.3.4"/>
    </reaction>
</comment>
<dbReference type="SUPFAM" id="SSF56796">
    <property type="entry name" value="Dehydroquinate synthase-like"/>
    <property type="match status" value="1"/>
</dbReference>
<evidence type="ECO:0000256" key="8">
    <source>
        <dbReference type="ARBA" id="ARBA00022490"/>
    </source>
</evidence>
<evidence type="ECO:0000259" key="19">
    <source>
        <dbReference type="Pfam" id="PF24621"/>
    </source>
</evidence>
<evidence type="ECO:0000256" key="12">
    <source>
        <dbReference type="ARBA" id="ARBA00022833"/>
    </source>
</evidence>
<comment type="caution">
    <text evidence="17">Lacks conserved residue(s) required for the propagation of feature annotation.</text>
</comment>
<dbReference type="Gene3D" id="3.40.50.1970">
    <property type="match status" value="1"/>
</dbReference>
<evidence type="ECO:0000256" key="1">
    <source>
        <dbReference type="ARBA" id="ARBA00001393"/>
    </source>
</evidence>
<dbReference type="GO" id="GO:0005737">
    <property type="term" value="C:cytoplasm"/>
    <property type="evidence" value="ECO:0007669"/>
    <property type="project" value="UniProtKB-SubCell"/>
</dbReference>
<dbReference type="OrthoDB" id="9806583at2"/>
<keyword evidence="12 17" id="KW-0862">Zinc</keyword>
<evidence type="ECO:0000256" key="13">
    <source>
        <dbReference type="ARBA" id="ARBA00023027"/>
    </source>
</evidence>
<dbReference type="PANTHER" id="PTHR43622:SF7">
    <property type="entry name" value="3-DEHYDROQUINATE SYNTHASE, CHLOROPLASTIC"/>
    <property type="match status" value="1"/>
</dbReference>
<reference evidence="20" key="4">
    <citation type="submission" date="2024-05" db="EMBL/GenBank/DDBJ databases">
        <authorList>
            <person name="Sun Q."/>
            <person name="Sedlacek I."/>
        </authorList>
    </citation>
    <scope>NUCLEOTIDE SEQUENCE</scope>
    <source>
        <strain evidence="20">CCM 4175</strain>
    </source>
</reference>
<sequence length="363" mass="40988">MEFTTTYVSQNYPIIVSHHAIQKLTQYTANYQHVFVFVDEHVSTHWSSKIQEVIAYHVDETFVLPAGEQIKTFQHFQSYLEQLLSFQPSRNTCLIAIGGGAVGDFVGFLAATLLRGVDFIQVPTTILAHDSSIGGKVGINARQGKNLIGAFHRPTAVLYDLDFLTSLPPSEVLSGYGEVYKHALLNDNSFVNALETTYKDTASLLKLTNMEQYLMKGIQTKLNIVVNDEKEQGQRQWLNLGHTFGHAVEYETKIPHGHAVMIGILYQMIVSNQMLGVSHTVRRYYDYFQTLGYPLHLIDTLSFEPLLQLMKQDKKNNQSGIRMVLLKNIGDPTVKTVPIEILQQAFNHLKALRKESTTNDNID</sequence>
<dbReference type="GO" id="GO:0000166">
    <property type="term" value="F:nucleotide binding"/>
    <property type="evidence" value="ECO:0007669"/>
    <property type="project" value="UniProtKB-KW"/>
</dbReference>
<keyword evidence="10 17" id="KW-0479">Metal-binding</keyword>
<evidence type="ECO:0000313" key="23">
    <source>
        <dbReference type="Proteomes" id="UP000652995"/>
    </source>
</evidence>
<feature type="binding site" evidence="17">
    <location>
        <begin position="124"/>
        <end position="125"/>
    </location>
    <ligand>
        <name>NAD(+)</name>
        <dbReference type="ChEBI" id="CHEBI:57540"/>
    </ligand>
</feature>
<keyword evidence="9 17" id="KW-0028">Amino-acid biosynthesis</keyword>
<evidence type="ECO:0000256" key="17">
    <source>
        <dbReference type="HAMAP-Rule" id="MF_00110"/>
    </source>
</evidence>
<evidence type="ECO:0000256" key="6">
    <source>
        <dbReference type="ARBA" id="ARBA00013031"/>
    </source>
</evidence>
<dbReference type="InterPro" id="IPR056179">
    <property type="entry name" value="DHQS_C"/>
</dbReference>
<feature type="binding site" evidence="17">
    <location>
        <position position="178"/>
    </location>
    <ligand>
        <name>Zn(2+)</name>
        <dbReference type="ChEBI" id="CHEBI:29105"/>
    </ligand>
</feature>
<dbReference type="InterPro" id="IPR030963">
    <property type="entry name" value="DHQ_synth_fam"/>
</dbReference>
<dbReference type="Proteomes" id="UP000652995">
    <property type="component" value="Unassembled WGS sequence"/>
</dbReference>
<reference evidence="21 22" key="2">
    <citation type="submission" date="2017-06" db="EMBL/GenBank/DDBJ databases">
        <authorList>
            <consortium name="Pathogen Informatics"/>
        </authorList>
    </citation>
    <scope>NUCLEOTIDE SEQUENCE [LARGE SCALE GENOMIC DNA]</scope>
    <source>
        <strain evidence="21 22">NCTC13833</strain>
    </source>
</reference>
<reference evidence="23" key="3">
    <citation type="journal article" date="2019" name="Int. J. Syst. Evol. Microbiol.">
        <title>The Global Catalogue of Microorganisms (GCM) 10K type strain sequencing project: providing services to taxonomists for standard genome sequencing and annotation.</title>
        <authorList>
            <consortium name="The Broad Institute Genomics Platform"/>
            <consortium name="The Broad Institute Genome Sequencing Center for Infectious Disease"/>
            <person name="Wu L."/>
            <person name="Ma J."/>
        </authorList>
    </citation>
    <scope>NUCLEOTIDE SEQUENCE [LARGE SCALE GENOMIC DNA]</scope>
    <source>
        <strain evidence="23">CCM 4175</strain>
    </source>
</reference>
<dbReference type="PANTHER" id="PTHR43622">
    <property type="entry name" value="3-DEHYDROQUINATE SYNTHASE"/>
    <property type="match status" value="1"/>
</dbReference>
<gene>
    <name evidence="17 21" type="primary">aroB</name>
    <name evidence="20" type="ORF">GCM10007183_19820</name>
    <name evidence="21" type="ORF">SAMEA4412661_01182</name>
</gene>
<dbReference type="Pfam" id="PF24621">
    <property type="entry name" value="DHQS_C"/>
    <property type="match status" value="1"/>
</dbReference>
<dbReference type="PIRSF" id="PIRSF001455">
    <property type="entry name" value="DHQ_synth"/>
    <property type="match status" value="1"/>
</dbReference>
<dbReference type="UniPathway" id="UPA00053">
    <property type="reaction ID" value="UER00085"/>
</dbReference>
<dbReference type="EMBL" id="BMCB01000016">
    <property type="protein sequence ID" value="GGA95706.1"/>
    <property type="molecule type" value="Genomic_DNA"/>
</dbReference>
<evidence type="ECO:0000256" key="16">
    <source>
        <dbReference type="ARBA" id="ARBA00023285"/>
    </source>
</evidence>
<dbReference type="HAMAP" id="MF_00110">
    <property type="entry name" value="DHQ_synthase"/>
    <property type="match status" value="1"/>
</dbReference>
<evidence type="ECO:0000256" key="11">
    <source>
        <dbReference type="ARBA" id="ARBA00022741"/>
    </source>
</evidence>
<evidence type="ECO:0000256" key="14">
    <source>
        <dbReference type="ARBA" id="ARBA00023141"/>
    </source>
</evidence>
<comment type="subcellular location">
    <subcellularLocation>
        <location evidence="3 17">Cytoplasm</location>
    </subcellularLocation>
</comment>
<evidence type="ECO:0000256" key="4">
    <source>
        <dbReference type="ARBA" id="ARBA00004661"/>
    </source>
</evidence>
<dbReference type="InterPro" id="IPR016037">
    <property type="entry name" value="DHQ_synth_AroB"/>
</dbReference>
<dbReference type="GO" id="GO:0009423">
    <property type="term" value="P:chorismate biosynthetic process"/>
    <property type="evidence" value="ECO:0007669"/>
    <property type="project" value="UniProtKB-UniRule"/>
</dbReference>
<dbReference type="Pfam" id="PF01761">
    <property type="entry name" value="DHQ_synthase"/>
    <property type="match status" value="1"/>
</dbReference>
<keyword evidence="13 17" id="KW-0520">NAD</keyword>
<dbReference type="GO" id="GO:0008652">
    <property type="term" value="P:amino acid biosynthetic process"/>
    <property type="evidence" value="ECO:0007669"/>
    <property type="project" value="UniProtKB-KW"/>
</dbReference>
<keyword evidence="23" id="KW-1185">Reference proteome</keyword>
<evidence type="ECO:0000259" key="18">
    <source>
        <dbReference type="Pfam" id="PF01761"/>
    </source>
</evidence>